<sequence length="237" mass="27183">MLLRGLNSLKLCNGTRLQVTALRRMQRRHFARRVREHYNFQRAGAVPGPGRHRRAPRHSLLDRRLCPTRAANPLPLAPRHSRSQVMEAKYVWRLVAGLILLSAAVVSAEGEAWEESDHEVLVRNERGAKNRETCRYVRGAWSECDSKTNIRSRKLTLKKGDPASCESIKTIQKKCKKACRYEKSSWSECSPNGEMSRTDMLKANSDASCDQSRRITKKCNKNKQVKTSKDKGRRNRQ</sequence>
<comment type="similarity">
    <text evidence="2">Belongs to the pleiotrophin family.</text>
</comment>
<evidence type="ECO:0000256" key="1">
    <source>
        <dbReference type="ARBA" id="ARBA00004613"/>
    </source>
</evidence>
<dbReference type="Gene3D" id="2.30.90.10">
    <property type="entry name" value="Heparin-binding Growth Factor, Midkine, Chain A- C-terminal Domain"/>
    <property type="match status" value="2"/>
</dbReference>
<gene>
    <name evidence="7" type="ORF">CINC_LOCUS323</name>
</gene>
<dbReference type="InterPro" id="IPR020090">
    <property type="entry name" value="PTN/MK_C_dom"/>
</dbReference>
<dbReference type="PANTHER" id="PTHR21050:SF1">
    <property type="entry name" value="MIDKINE AND PLEIOTROPHIN 1, ISOFORM A-RELATED"/>
    <property type="match status" value="1"/>
</dbReference>
<name>A0A9N8KR87_CHRIL</name>
<dbReference type="FunFam" id="2.30.90.10:FF:000001">
    <property type="entry name" value="Pleiotrophin"/>
    <property type="match status" value="1"/>
</dbReference>
<dbReference type="InterPro" id="IPR038130">
    <property type="entry name" value="PTN/MK_C_dom_sf"/>
</dbReference>
<evidence type="ECO:0000256" key="4">
    <source>
        <dbReference type="ARBA" id="ARBA00022729"/>
    </source>
</evidence>
<evidence type="ECO:0000259" key="6">
    <source>
        <dbReference type="Pfam" id="PF01091"/>
    </source>
</evidence>
<evidence type="ECO:0000256" key="5">
    <source>
        <dbReference type="ARBA" id="ARBA00023157"/>
    </source>
</evidence>
<dbReference type="GO" id="GO:0008201">
    <property type="term" value="F:heparin binding"/>
    <property type="evidence" value="ECO:0007669"/>
    <property type="project" value="TreeGrafter"/>
</dbReference>
<dbReference type="GO" id="GO:0048332">
    <property type="term" value="P:mesoderm morphogenesis"/>
    <property type="evidence" value="ECO:0007669"/>
    <property type="project" value="TreeGrafter"/>
</dbReference>
<feature type="domain" description="Pleiotrophin/Midkine C-terminal" evidence="6">
    <location>
        <begin position="176"/>
        <end position="233"/>
    </location>
</feature>
<keyword evidence="5" id="KW-1015">Disulfide bond</keyword>
<evidence type="ECO:0000256" key="2">
    <source>
        <dbReference type="ARBA" id="ARBA00005403"/>
    </source>
</evidence>
<accession>A0A9N8KR87</accession>
<dbReference type="PANTHER" id="PTHR21050">
    <property type="entry name" value="MIDKINE AND PLEIOTROPHIN 1, ISOFORM A-RELATED"/>
    <property type="match status" value="1"/>
</dbReference>
<keyword evidence="3" id="KW-0964">Secreted</keyword>
<evidence type="ECO:0000313" key="7">
    <source>
        <dbReference type="EMBL" id="CAD0194027.1"/>
    </source>
</evidence>
<reference evidence="7" key="1">
    <citation type="submission" date="2021-12" db="EMBL/GenBank/DDBJ databases">
        <authorList>
            <person name="King R."/>
        </authorList>
    </citation>
    <scope>NUCLEOTIDE SEQUENCE</scope>
</reference>
<evidence type="ECO:0000313" key="8">
    <source>
        <dbReference type="Proteomes" id="UP001154114"/>
    </source>
</evidence>
<organism evidence="7 8">
    <name type="scientific">Chrysodeixis includens</name>
    <name type="common">Soybean looper</name>
    <name type="synonym">Pseudoplusia includens</name>
    <dbReference type="NCBI Taxonomy" id="689277"/>
    <lineage>
        <taxon>Eukaryota</taxon>
        <taxon>Metazoa</taxon>
        <taxon>Ecdysozoa</taxon>
        <taxon>Arthropoda</taxon>
        <taxon>Hexapoda</taxon>
        <taxon>Insecta</taxon>
        <taxon>Pterygota</taxon>
        <taxon>Neoptera</taxon>
        <taxon>Endopterygota</taxon>
        <taxon>Lepidoptera</taxon>
        <taxon>Glossata</taxon>
        <taxon>Ditrysia</taxon>
        <taxon>Noctuoidea</taxon>
        <taxon>Noctuidae</taxon>
        <taxon>Plusiinae</taxon>
        <taxon>Chrysodeixis</taxon>
    </lineage>
</organism>
<keyword evidence="8" id="KW-1185">Reference proteome</keyword>
<dbReference type="Proteomes" id="UP001154114">
    <property type="component" value="Chromosome 1"/>
</dbReference>
<dbReference type="GO" id="GO:0005576">
    <property type="term" value="C:extracellular region"/>
    <property type="evidence" value="ECO:0007669"/>
    <property type="project" value="UniProtKB-SubCell"/>
</dbReference>
<protein>
    <recommendedName>
        <fullName evidence="6">Pleiotrophin/Midkine C-terminal domain-containing protein</fullName>
    </recommendedName>
</protein>
<dbReference type="Pfam" id="PF01091">
    <property type="entry name" value="PTN_MK_C"/>
    <property type="match status" value="1"/>
</dbReference>
<proteinExistence type="inferred from homology"/>
<dbReference type="GO" id="GO:0008083">
    <property type="term" value="F:growth factor activity"/>
    <property type="evidence" value="ECO:0007669"/>
    <property type="project" value="InterPro"/>
</dbReference>
<dbReference type="EMBL" id="LR824004">
    <property type="protein sequence ID" value="CAD0194027.1"/>
    <property type="molecule type" value="Genomic_DNA"/>
</dbReference>
<comment type="subcellular location">
    <subcellularLocation>
        <location evidence="1">Secreted</location>
    </subcellularLocation>
</comment>
<evidence type="ECO:0000256" key="3">
    <source>
        <dbReference type="ARBA" id="ARBA00022525"/>
    </source>
</evidence>
<dbReference type="OrthoDB" id="8818336at2759"/>
<keyword evidence="4" id="KW-0732">Signal</keyword>
<dbReference type="AlphaFoldDB" id="A0A9N8KR87"/>